<dbReference type="EMBL" id="CM056809">
    <property type="protein sequence ID" value="KAJ8649851.1"/>
    <property type="molecule type" value="Genomic_DNA"/>
</dbReference>
<gene>
    <name evidence="1" type="ORF">MRB53_002874</name>
</gene>
<proteinExistence type="predicted"/>
<name>A0ACC2MWS8_PERAE</name>
<comment type="caution">
    <text evidence="1">The sequence shown here is derived from an EMBL/GenBank/DDBJ whole genome shotgun (WGS) entry which is preliminary data.</text>
</comment>
<accession>A0ACC2MWS8</accession>
<protein>
    <submittedName>
        <fullName evidence="1">Uncharacterized protein</fullName>
    </submittedName>
</protein>
<evidence type="ECO:0000313" key="1">
    <source>
        <dbReference type="EMBL" id="KAJ8649851.1"/>
    </source>
</evidence>
<keyword evidence="2" id="KW-1185">Reference proteome</keyword>
<sequence length="389" mass="42527">MDVKHETAEIIRYGCELARQLESNLPNLLENSSHLLVPTIDDIVKTFKEAMVLLGYNSHNPSSSSSSPPSSSYAHMILGQSSVPPRHELGFPRAEDLLGGALTQPMDLLHALGVGMMSGRETGMLEAPQWGLEVPVGGSGRTLELALGGMQVGYVGSRDVHGMQMEESDSTRSPSHRLRTSRKESRETYKEMVPAPVPAPGPNTGNAEVVPEDGYTWRKYGQKTILNSKFPRSYYHCAHKNLGCVAKKKVQRMDEVPYMMEITYHFHHTCQTPPLLPPSSSTRAMFDAPPPPPPPPPSTSTSIRLGSWISGEFEVDQKGKNDPDESHVPVHSRREGGSGTGESSSVPVDASHVRDVSVREEPVENIADFLFNSGSSDNSMDSIFSLKPE</sequence>
<organism evidence="1 2">
    <name type="scientific">Persea americana</name>
    <name type="common">Avocado</name>
    <dbReference type="NCBI Taxonomy" id="3435"/>
    <lineage>
        <taxon>Eukaryota</taxon>
        <taxon>Viridiplantae</taxon>
        <taxon>Streptophyta</taxon>
        <taxon>Embryophyta</taxon>
        <taxon>Tracheophyta</taxon>
        <taxon>Spermatophyta</taxon>
        <taxon>Magnoliopsida</taxon>
        <taxon>Magnoliidae</taxon>
        <taxon>Laurales</taxon>
        <taxon>Lauraceae</taxon>
        <taxon>Persea</taxon>
    </lineage>
</organism>
<evidence type="ECO:0000313" key="2">
    <source>
        <dbReference type="Proteomes" id="UP001234297"/>
    </source>
</evidence>
<reference evidence="1 2" key="1">
    <citation type="journal article" date="2022" name="Hortic Res">
        <title>A haplotype resolved chromosomal level avocado genome allows analysis of novel avocado genes.</title>
        <authorList>
            <person name="Nath O."/>
            <person name="Fletcher S.J."/>
            <person name="Hayward A."/>
            <person name="Shaw L.M."/>
            <person name="Masouleh A.K."/>
            <person name="Furtado A."/>
            <person name="Henry R.J."/>
            <person name="Mitter N."/>
        </authorList>
    </citation>
    <scope>NUCLEOTIDE SEQUENCE [LARGE SCALE GENOMIC DNA]</scope>
    <source>
        <strain evidence="2">cv. Hass</strain>
    </source>
</reference>
<dbReference type="Proteomes" id="UP001234297">
    <property type="component" value="Chromosome 1"/>
</dbReference>